<keyword evidence="4 7" id="KW-0812">Transmembrane</keyword>
<evidence type="ECO:0000259" key="8">
    <source>
        <dbReference type="Pfam" id="PF02706"/>
    </source>
</evidence>
<keyword evidence="5 7" id="KW-1133">Transmembrane helix</keyword>
<dbReference type="InterPro" id="IPR032807">
    <property type="entry name" value="GNVR"/>
</dbReference>
<accession>A0ABS9UAJ9</accession>
<comment type="similarity">
    <text evidence="2">Belongs to the CpsC/CapA family.</text>
</comment>
<evidence type="ECO:0000256" key="4">
    <source>
        <dbReference type="ARBA" id="ARBA00022692"/>
    </source>
</evidence>
<feature type="domain" description="Polysaccharide chain length determinant N-terminal" evidence="8">
    <location>
        <begin position="4"/>
        <end position="94"/>
    </location>
</feature>
<dbReference type="InterPro" id="IPR050445">
    <property type="entry name" value="Bact_polysacc_biosynth/exp"/>
</dbReference>
<gene>
    <name evidence="10" type="ORF">LZ480_03975</name>
</gene>
<dbReference type="Pfam" id="PF13807">
    <property type="entry name" value="GNVR"/>
    <property type="match status" value="1"/>
</dbReference>
<feature type="domain" description="Tyrosine-protein kinase G-rich" evidence="9">
    <location>
        <begin position="142"/>
        <end position="194"/>
    </location>
</feature>
<evidence type="ECO:0000256" key="3">
    <source>
        <dbReference type="ARBA" id="ARBA00022475"/>
    </source>
</evidence>
<evidence type="ECO:0000313" key="11">
    <source>
        <dbReference type="Proteomes" id="UP001316087"/>
    </source>
</evidence>
<reference evidence="10 11" key="1">
    <citation type="submission" date="2022-03" db="EMBL/GenBank/DDBJ databases">
        <authorList>
            <person name="Jo J.-H."/>
            <person name="Im W.-T."/>
        </authorList>
    </citation>
    <scope>NUCLEOTIDE SEQUENCE [LARGE SCALE GENOMIC DNA]</scope>
    <source>
        <strain evidence="10 11">MA9</strain>
    </source>
</reference>
<comment type="caution">
    <text evidence="10">The sequence shown here is derived from an EMBL/GenBank/DDBJ whole genome shotgun (WGS) entry which is preliminary data.</text>
</comment>
<dbReference type="Proteomes" id="UP001316087">
    <property type="component" value="Unassembled WGS sequence"/>
</dbReference>
<evidence type="ECO:0000259" key="9">
    <source>
        <dbReference type="Pfam" id="PF13807"/>
    </source>
</evidence>
<proteinExistence type="inferred from homology"/>
<comment type="subcellular location">
    <subcellularLocation>
        <location evidence="1">Cell membrane</location>
        <topology evidence="1">Multi-pass membrane protein</topology>
    </subcellularLocation>
</comment>
<dbReference type="RefSeq" id="WP_241368083.1">
    <property type="nucleotide sequence ID" value="NZ_JAKZFC010000001.1"/>
</dbReference>
<evidence type="ECO:0000256" key="6">
    <source>
        <dbReference type="ARBA" id="ARBA00023136"/>
    </source>
</evidence>
<evidence type="ECO:0000256" key="7">
    <source>
        <dbReference type="SAM" id="Phobius"/>
    </source>
</evidence>
<evidence type="ECO:0000256" key="1">
    <source>
        <dbReference type="ARBA" id="ARBA00004651"/>
    </source>
</evidence>
<evidence type="ECO:0000256" key="2">
    <source>
        <dbReference type="ARBA" id="ARBA00006683"/>
    </source>
</evidence>
<feature type="transmembrane region" description="Helical" evidence="7">
    <location>
        <begin position="18"/>
        <end position="40"/>
    </location>
</feature>
<protein>
    <submittedName>
        <fullName evidence="10">Wzz/FepE/Etk N-terminal domain-containing protein</fullName>
    </submittedName>
</protein>
<dbReference type="InterPro" id="IPR003856">
    <property type="entry name" value="LPS_length_determ_N"/>
</dbReference>
<name>A0ABS9UAJ9_9BACL</name>
<evidence type="ECO:0000256" key="5">
    <source>
        <dbReference type="ARBA" id="ARBA00022989"/>
    </source>
</evidence>
<keyword evidence="3" id="KW-1003">Cell membrane</keyword>
<organism evidence="10 11">
    <name type="scientific">Solibacillus palustris</name>
    <dbReference type="NCBI Taxonomy" id="2908203"/>
    <lineage>
        <taxon>Bacteria</taxon>
        <taxon>Bacillati</taxon>
        <taxon>Bacillota</taxon>
        <taxon>Bacilli</taxon>
        <taxon>Bacillales</taxon>
        <taxon>Caryophanaceae</taxon>
        <taxon>Solibacillus</taxon>
    </lineage>
</organism>
<dbReference type="EMBL" id="JAKZFC010000001">
    <property type="protein sequence ID" value="MCH7321040.1"/>
    <property type="molecule type" value="Genomic_DNA"/>
</dbReference>
<dbReference type="Pfam" id="PF02706">
    <property type="entry name" value="Wzz"/>
    <property type="match status" value="1"/>
</dbReference>
<dbReference type="PANTHER" id="PTHR32309:SF13">
    <property type="entry name" value="FERRIC ENTEROBACTIN TRANSPORT PROTEIN FEPE"/>
    <property type="match status" value="1"/>
</dbReference>
<keyword evidence="11" id="KW-1185">Reference proteome</keyword>
<sequence length="244" mass="27138">MGEAISLQEVIKIIRKRLLLIISLVVISVGISIGISFYLLTPIYQAQTQILVNQQSSLSDAYSWQSIETDLRLINTYNVIITNTAILTPVIEELKLDVTPEELSKQISVSNESDSKVVNISVLDPDPSRAVEISNTISEVFKERVSELMRVDNISILSEAKLSDNPIPVRPNKILNIFIAAVFGLMLGVSIVILLEILDTTIKSEKDIEEHYGLPVIGIVGLIVEKKEKKISLKSRSVRRSEND</sequence>
<keyword evidence="6 7" id="KW-0472">Membrane</keyword>
<feature type="transmembrane region" description="Helical" evidence="7">
    <location>
        <begin position="174"/>
        <end position="198"/>
    </location>
</feature>
<dbReference type="PANTHER" id="PTHR32309">
    <property type="entry name" value="TYROSINE-PROTEIN KINASE"/>
    <property type="match status" value="1"/>
</dbReference>
<evidence type="ECO:0000313" key="10">
    <source>
        <dbReference type="EMBL" id="MCH7321040.1"/>
    </source>
</evidence>